<dbReference type="Proteomes" id="UP000069443">
    <property type="component" value="Unassembled WGS sequence"/>
</dbReference>
<dbReference type="SUPFAM" id="SSF55469">
    <property type="entry name" value="FMN-dependent nitroreductase-like"/>
    <property type="match status" value="1"/>
</dbReference>
<dbReference type="InterPro" id="IPR035985">
    <property type="entry name" value="Ubiquitin-activating_enz"/>
</dbReference>
<sequence length="707" mass="76032">MTDPGNAITLSDDHPDQAELLRQLRARPDIEFVDHRETQRTALRALNPVPADDILDEPPRWVYFPWRRAVVAMLGPLGFRRLRLDRNRNLITLDEQHRLGQLRIGVVGLSVGHVIAHTLAAQGVCGELRLTDFDNLELSNLNRVPATVFDEGQNKAIVAARRIAEIDPYLTVHADTSGITADTIDPFLDGLDILVEVCDSLDTKVLVREAARARRIPVLMATSDRGLVDVERFDLDPTRPILHGLLGNVETAGLAGLTSADKVPYVLGILDAGQLSGRMAASLCEVGETLSTWPQLAGEVTLGAALIAEAVRRIGSGEPLPSGRVRIDIGAQLAQSTDPRAAQPLSRAHQDDPAEPGEPTSVPAAMAAAAIRAPSGGNAQPWHIDIGPDSLTVRIDPERTTMMDVEFRGSAVALGAAVFNATVAAAAHGRGSEVLIGAGGERSPLEAVITLAGTAEPELAELYGPMLDRATNRHHGSGREISAHLAELLRTTATRFGARLHLLTAGPEIETGAAVLAAADRIRYLTPRLHAEMFSELWWPGDPKPEYGIDVRGLELPPSDLAVLDVLRRPDVMAHLARWNAGGVLGDNTRDRVRAGAALAAISFSGHTLADYALAGQAVEAVWITAQMHGLAVQPISPAFLYAHDERELDALSPAFTDELRSLQYTFRKLIGAGPQEAQALVFRLTDAPPPSVRSRRQHPPRQTASP</sequence>
<evidence type="ECO:0000313" key="4">
    <source>
        <dbReference type="Proteomes" id="UP000069443"/>
    </source>
</evidence>
<dbReference type="InterPro" id="IPR000415">
    <property type="entry name" value="Nitroreductase-like"/>
</dbReference>
<reference evidence="4" key="1">
    <citation type="journal article" date="2016" name="Genome Announc.">
        <title>Draft Genome Sequences of Five Rapidly Growing Mycobacterium Species, M. thermoresistibile, M. fortuitum subsp. acetamidolyticum, M. canariasense, M. brisbanense, and M. novocastrense.</title>
        <authorList>
            <person name="Katahira K."/>
            <person name="Ogura Y."/>
            <person name="Gotoh Y."/>
            <person name="Hayashi T."/>
        </authorList>
    </citation>
    <scope>NUCLEOTIDE SEQUENCE [LARGE SCALE GENOMIC DNA]</scope>
    <source>
        <strain evidence="4">JCM15298</strain>
    </source>
</reference>
<dbReference type="GO" id="GO:0016491">
    <property type="term" value="F:oxidoreductase activity"/>
    <property type="evidence" value="ECO:0007669"/>
    <property type="project" value="InterPro"/>
</dbReference>
<dbReference type="EMBL" id="BCSY01000036">
    <property type="protein sequence ID" value="GAS95003.1"/>
    <property type="molecule type" value="Genomic_DNA"/>
</dbReference>
<feature type="region of interest" description="Disordered" evidence="1">
    <location>
        <begin position="336"/>
        <end position="361"/>
    </location>
</feature>
<dbReference type="OrthoDB" id="5149792at2"/>
<dbReference type="GO" id="GO:0008641">
    <property type="term" value="F:ubiquitin-like modifier activating enzyme activity"/>
    <property type="evidence" value="ECO:0007669"/>
    <property type="project" value="InterPro"/>
</dbReference>
<dbReference type="GO" id="GO:0061504">
    <property type="term" value="P:cyclic threonylcarbamoyladenosine biosynthetic process"/>
    <property type="evidence" value="ECO:0007669"/>
    <property type="project" value="TreeGrafter"/>
</dbReference>
<name>A0A100WBF0_MYCCR</name>
<accession>A0A100WBF0</accession>
<dbReference type="RefSeq" id="WP_062656236.1">
    <property type="nucleotide sequence ID" value="NZ_BCSY01000036.1"/>
</dbReference>
<proteinExistence type="predicted"/>
<dbReference type="NCBIfam" id="NF005901">
    <property type="entry name" value="PRK07877.1"/>
    <property type="match status" value="1"/>
</dbReference>
<dbReference type="CDD" id="cd01483">
    <property type="entry name" value="E1_enzyme_family"/>
    <property type="match status" value="1"/>
</dbReference>
<gene>
    <name evidence="3" type="ORF">RMCC_1969</name>
</gene>
<comment type="caution">
    <text evidence="3">The sequence shown here is derived from an EMBL/GenBank/DDBJ whole genome shotgun (WGS) entry which is preliminary data.</text>
</comment>
<reference evidence="4" key="2">
    <citation type="submission" date="2016-02" db="EMBL/GenBank/DDBJ databases">
        <title>Draft genome sequence of five rapidly growing Mycobacterium species.</title>
        <authorList>
            <person name="Katahira K."/>
            <person name="Gotou Y."/>
            <person name="Iida K."/>
            <person name="Ogura Y."/>
            <person name="Hayashi T."/>
        </authorList>
    </citation>
    <scope>NUCLEOTIDE SEQUENCE [LARGE SCALE GENOMIC DNA]</scope>
    <source>
        <strain evidence="4">JCM15298</strain>
    </source>
</reference>
<dbReference type="GO" id="GO:0061503">
    <property type="term" value="F:tRNA threonylcarbamoyladenosine dehydratase"/>
    <property type="evidence" value="ECO:0007669"/>
    <property type="project" value="TreeGrafter"/>
</dbReference>
<dbReference type="SUPFAM" id="SSF69572">
    <property type="entry name" value="Activating enzymes of the ubiquitin-like proteins"/>
    <property type="match status" value="1"/>
</dbReference>
<dbReference type="Gene3D" id="3.40.50.720">
    <property type="entry name" value="NAD(P)-binding Rossmann-like Domain"/>
    <property type="match status" value="1"/>
</dbReference>
<dbReference type="AlphaFoldDB" id="A0A100WBF0"/>
<dbReference type="InterPro" id="IPR000594">
    <property type="entry name" value="ThiF_NAD_FAD-bd"/>
</dbReference>
<evidence type="ECO:0000259" key="2">
    <source>
        <dbReference type="Pfam" id="PF00899"/>
    </source>
</evidence>
<dbReference type="InterPro" id="IPR045886">
    <property type="entry name" value="ThiF/MoeB/HesA"/>
</dbReference>
<dbReference type="STRING" id="228230.RMCC_1969"/>
<evidence type="ECO:0000313" key="3">
    <source>
        <dbReference type="EMBL" id="GAS95003.1"/>
    </source>
</evidence>
<feature type="region of interest" description="Disordered" evidence="1">
    <location>
        <begin position="687"/>
        <end position="707"/>
    </location>
</feature>
<organism evidence="3 4">
    <name type="scientific">Mycolicibacterium canariasense</name>
    <name type="common">Mycobacterium canariasense</name>
    <dbReference type="NCBI Taxonomy" id="228230"/>
    <lineage>
        <taxon>Bacteria</taxon>
        <taxon>Bacillati</taxon>
        <taxon>Actinomycetota</taxon>
        <taxon>Actinomycetes</taxon>
        <taxon>Mycobacteriales</taxon>
        <taxon>Mycobacteriaceae</taxon>
        <taxon>Mycolicibacterium</taxon>
    </lineage>
</organism>
<dbReference type="Pfam" id="PF00899">
    <property type="entry name" value="ThiF"/>
    <property type="match status" value="1"/>
</dbReference>
<keyword evidence="4" id="KW-1185">Reference proteome</keyword>
<dbReference type="PANTHER" id="PTHR43267">
    <property type="entry name" value="TRNA THREONYLCARBAMOYLADENOSINE DEHYDRATASE"/>
    <property type="match status" value="1"/>
</dbReference>
<feature type="domain" description="THIF-type NAD/FAD binding fold" evidence="2">
    <location>
        <begin position="85"/>
        <end position="226"/>
    </location>
</feature>
<dbReference type="PANTHER" id="PTHR43267:SF3">
    <property type="entry name" value="THIF PROTEIN"/>
    <property type="match status" value="1"/>
</dbReference>
<dbReference type="Gene3D" id="3.40.109.10">
    <property type="entry name" value="NADH Oxidase"/>
    <property type="match status" value="1"/>
</dbReference>
<protein>
    <recommendedName>
        <fullName evidence="2">THIF-type NAD/FAD binding fold domain-containing protein</fullName>
    </recommendedName>
</protein>
<evidence type="ECO:0000256" key="1">
    <source>
        <dbReference type="SAM" id="MobiDB-lite"/>
    </source>
</evidence>